<proteinExistence type="predicted"/>
<keyword evidence="3" id="KW-1185">Reference proteome</keyword>
<evidence type="ECO:0000256" key="1">
    <source>
        <dbReference type="SAM" id="MobiDB-lite"/>
    </source>
</evidence>
<protein>
    <submittedName>
        <fullName evidence="2">Uncharacterized protein</fullName>
    </submittedName>
</protein>
<accession>A0AA35WPJ0</accession>
<dbReference type="AlphaFoldDB" id="A0AA35WPJ0"/>
<comment type="caution">
    <text evidence="2">The sequence shown here is derived from an EMBL/GenBank/DDBJ whole genome shotgun (WGS) entry which is preliminary data.</text>
</comment>
<organism evidence="2 3">
    <name type="scientific">Geodia barretti</name>
    <name type="common">Barrett's horny sponge</name>
    <dbReference type="NCBI Taxonomy" id="519541"/>
    <lineage>
        <taxon>Eukaryota</taxon>
        <taxon>Metazoa</taxon>
        <taxon>Porifera</taxon>
        <taxon>Demospongiae</taxon>
        <taxon>Heteroscleromorpha</taxon>
        <taxon>Tetractinellida</taxon>
        <taxon>Astrophorina</taxon>
        <taxon>Geodiidae</taxon>
        <taxon>Geodia</taxon>
    </lineage>
</organism>
<feature type="compositionally biased region" description="Basic and acidic residues" evidence="1">
    <location>
        <begin position="200"/>
        <end position="213"/>
    </location>
</feature>
<gene>
    <name evidence="2" type="ORF">GBAR_LOCUS14195</name>
</gene>
<feature type="region of interest" description="Disordered" evidence="1">
    <location>
        <begin position="68"/>
        <end position="259"/>
    </location>
</feature>
<reference evidence="2" key="1">
    <citation type="submission" date="2023-03" db="EMBL/GenBank/DDBJ databases">
        <authorList>
            <person name="Steffen K."/>
            <person name="Cardenas P."/>
        </authorList>
    </citation>
    <scope>NUCLEOTIDE SEQUENCE</scope>
</reference>
<feature type="non-terminal residue" evidence="2">
    <location>
        <position position="1"/>
    </location>
</feature>
<sequence>KVNPDKEKQESQKVKHASGERIKEHFSISSSYKQSIRGKSAEKRKLFSDMHNEDLIAKRPKIIYSVTTESPPNRERIGMVKSVRRKRKMKTKSKSQGNRKLIRSGFLQSQRVQEKHSYPKLYSQEEQVEIEEETLQKKAAEIPLEQATPSSPSTNDSTEDEDWGSDDDRSEDEEDRDSEQSSSNEEEETEHDDGSSTASSKEEEVKKTSRKSGESNSTDTVGITRKRKQRHRRKDKKAEITRRKEKPRKEKCLKLSTLP</sequence>
<feature type="compositionally biased region" description="Basic residues" evidence="1">
    <location>
        <begin position="82"/>
        <end position="93"/>
    </location>
</feature>
<feature type="compositionally biased region" description="Basic and acidic residues" evidence="1">
    <location>
        <begin position="1"/>
        <end position="26"/>
    </location>
</feature>
<evidence type="ECO:0000313" key="3">
    <source>
        <dbReference type="Proteomes" id="UP001174909"/>
    </source>
</evidence>
<name>A0AA35WPJ0_GEOBA</name>
<dbReference type="EMBL" id="CASHTH010002077">
    <property type="protein sequence ID" value="CAI8024461.1"/>
    <property type="molecule type" value="Genomic_DNA"/>
</dbReference>
<evidence type="ECO:0000313" key="2">
    <source>
        <dbReference type="EMBL" id="CAI8024461.1"/>
    </source>
</evidence>
<feature type="compositionally biased region" description="Basic residues" evidence="1">
    <location>
        <begin position="224"/>
        <end position="235"/>
    </location>
</feature>
<feature type="compositionally biased region" description="Acidic residues" evidence="1">
    <location>
        <begin position="157"/>
        <end position="177"/>
    </location>
</feature>
<feature type="region of interest" description="Disordered" evidence="1">
    <location>
        <begin position="1"/>
        <end position="38"/>
    </location>
</feature>
<dbReference type="Proteomes" id="UP001174909">
    <property type="component" value="Unassembled WGS sequence"/>
</dbReference>
<feature type="compositionally biased region" description="Basic and acidic residues" evidence="1">
    <location>
        <begin position="236"/>
        <end position="253"/>
    </location>
</feature>